<feature type="region of interest" description="Disordered" evidence="1">
    <location>
        <begin position="1"/>
        <end position="62"/>
    </location>
</feature>
<keyword evidence="2" id="KW-1185">Reference proteome</keyword>
<organism evidence="2 3">
    <name type="scientific">Frankliniella occidentalis</name>
    <name type="common">Western flower thrips</name>
    <name type="synonym">Euthrips occidentalis</name>
    <dbReference type="NCBI Taxonomy" id="133901"/>
    <lineage>
        <taxon>Eukaryota</taxon>
        <taxon>Metazoa</taxon>
        <taxon>Ecdysozoa</taxon>
        <taxon>Arthropoda</taxon>
        <taxon>Hexapoda</taxon>
        <taxon>Insecta</taxon>
        <taxon>Pterygota</taxon>
        <taxon>Neoptera</taxon>
        <taxon>Paraneoptera</taxon>
        <taxon>Thysanoptera</taxon>
        <taxon>Terebrantia</taxon>
        <taxon>Thripoidea</taxon>
        <taxon>Thripidae</taxon>
        <taxon>Frankliniella</taxon>
    </lineage>
</organism>
<evidence type="ECO:0000256" key="1">
    <source>
        <dbReference type="SAM" id="MobiDB-lite"/>
    </source>
</evidence>
<protein>
    <submittedName>
        <fullName evidence="3">Uncharacterized protein LOC113211930</fullName>
    </submittedName>
</protein>
<feature type="compositionally biased region" description="Polar residues" evidence="1">
    <location>
        <begin position="52"/>
        <end position="62"/>
    </location>
</feature>
<dbReference type="GeneID" id="113211930"/>
<sequence length="264" mass="29487">MGPKKDHVPKCTVNNLLPNSAGGSTGTSQLQAVAETPVRTTDRDELPPVQQPPATSSTSTKVITAKPKIRPLIVRVEICPQAEQMARRLLRQKRKSQVLANHSKTDQSKMVEKARTYGFTIKNRCNNEGNPLTFCAYCKEKVTHKSHFQKHKAEIDPRKLHAYTTGYFTSGLRGPLHKGTVVQLLQDWVKADKLWANIDNLLACVGVGLVEERSEAMPIYDLGTVFKRGFRPGISLIHQQLLDANVEMDESSEDIDLDEDMDLN</sequence>
<accession>A0A6J1T3R5</accession>
<feature type="compositionally biased region" description="Polar residues" evidence="1">
    <location>
        <begin position="12"/>
        <end position="31"/>
    </location>
</feature>
<name>A0A6J1T3R5_FRAOC</name>
<dbReference type="AlphaFoldDB" id="A0A6J1T3R5"/>
<proteinExistence type="predicted"/>
<evidence type="ECO:0000313" key="2">
    <source>
        <dbReference type="Proteomes" id="UP000504606"/>
    </source>
</evidence>
<evidence type="ECO:0000313" key="3">
    <source>
        <dbReference type="RefSeq" id="XP_052121493.1"/>
    </source>
</evidence>
<reference evidence="3" key="1">
    <citation type="submission" date="2025-08" db="UniProtKB">
        <authorList>
            <consortium name="RefSeq"/>
        </authorList>
    </citation>
    <scope>IDENTIFICATION</scope>
    <source>
        <tissue evidence="3">Whole organism</tissue>
    </source>
</reference>
<gene>
    <name evidence="3" type="primary">LOC113211930</name>
</gene>
<dbReference type="RefSeq" id="XP_052121493.1">
    <property type="nucleotide sequence ID" value="XM_052265533.1"/>
</dbReference>
<dbReference type="Proteomes" id="UP000504606">
    <property type="component" value="Unplaced"/>
</dbReference>
<dbReference type="KEGG" id="foc:113211930"/>